<evidence type="ECO:0000256" key="7">
    <source>
        <dbReference type="ARBA" id="ARBA00023002"/>
    </source>
</evidence>
<dbReference type="InterPro" id="IPR050651">
    <property type="entry name" value="Plant_Cytochrome_P450_Monoox"/>
</dbReference>
<evidence type="ECO:0000256" key="4">
    <source>
        <dbReference type="ARBA" id="ARBA00022692"/>
    </source>
</evidence>
<evidence type="ECO:0000256" key="8">
    <source>
        <dbReference type="ARBA" id="ARBA00023004"/>
    </source>
</evidence>
<keyword evidence="4" id="KW-0812">Transmembrane</keyword>
<dbReference type="GO" id="GO:0009805">
    <property type="term" value="P:coumarin biosynthetic process"/>
    <property type="evidence" value="ECO:0007669"/>
    <property type="project" value="UniProtKB-ARBA"/>
</dbReference>
<dbReference type="InterPro" id="IPR001128">
    <property type="entry name" value="Cyt_P450"/>
</dbReference>
<evidence type="ECO:0000313" key="13">
    <source>
        <dbReference type="Proteomes" id="UP001237642"/>
    </source>
</evidence>
<keyword evidence="7" id="KW-0560">Oxidoreductase</keyword>
<dbReference type="GO" id="GO:0020037">
    <property type="term" value="F:heme binding"/>
    <property type="evidence" value="ECO:0007669"/>
    <property type="project" value="InterPro"/>
</dbReference>
<proteinExistence type="predicted"/>
<dbReference type="SUPFAM" id="SSF48264">
    <property type="entry name" value="Cytochrome P450"/>
    <property type="match status" value="1"/>
</dbReference>
<dbReference type="GO" id="GO:0005506">
    <property type="term" value="F:iron ion binding"/>
    <property type="evidence" value="ECO:0007669"/>
    <property type="project" value="InterPro"/>
</dbReference>
<evidence type="ECO:0000256" key="1">
    <source>
        <dbReference type="ARBA" id="ARBA00001971"/>
    </source>
</evidence>
<protein>
    <submittedName>
        <fullName evidence="12">Cytochrome P450, family 81, subfamily D, polypeptide 3</fullName>
    </submittedName>
</protein>
<gene>
    <name evidence="12" type="ORF">POM88_029870</name>
</gene>
<keyword evidence="13" id="KW-1185">Reference proteome</keyword>
<dbReference type="Pfam" id="PF00067">
    <property type="entry name" value="p450"/>
    <property type="match status" value="1"/>
</dbReference>
<dbReference type="Gene3D" id="1.10.630.10">
    <property type="entry name" value="Cytochrome P450"/>
    <property type="match status" value="1"/>
</dbReference>
<dbReference type="Proteomes" id="UP001237642">
    <property type="component" value="Unassembled WGS sequence"/>
</dbReference>
<name>A0AAD8HWE1_9APIA</name>
<keyword evidence="6" id="KW-1133">Transmembrane helix</keyword>
<comment type="caution">
    <text evidence="12">The sequence shown here is derived from an EMBL/GenBank/DDBJ whole genome shotgun (WGS) entry which is preliminary data.</text>
</comment>
<dbReference type="GO" id="GO:0004497">
    <property type="term" value="F:monooxygenase activity"/>
    <property type="evidence" value="ECO:0007669"/>
    <property type="project" value="UniProtKB-KW"/>
</dbReference>
<dbReference type="AlphaFoldDB" id="A0AAD8HWE1"/>
<accession>A0AAD8HWE1</accession>
<sequence length="160" mass="17863">MILAGTETSAATIEWAMSFLLNNLDVLRKTRNEIDTIIGDDHLVEESDLSRLPYLQNVISETLRLFPAAPLLVPHESSSDCIIGGYDVPRGTIVLVNAWSIHRDEKVWDEKVWDDPTSFKPERFESGVSEAYKLMPFGMGRRSCPEAGLALLDCQTLPDA</sequence>
<keyword evidence="5 11" id="KW-0479">Metal-binding</keyword>
<dbReference type="InterPro" id="IPR036396">
    <property type="entry name" value="Cyt_P450_sf"/>
</dbReference>
<evidence type="ECO:0000256" key="3">
    <source>
        <dbReference type="ARBA" id="ARBA00022617"/>
    </source>
</evidence>
<dbReference type="GO" id="GO:0016705">
    <property type="term" value="F:oxidoreductase activity, acting on paired donors, with incorporation or reduction of molecular oxygen"/>
    <property type="evidence" value="ECO:0007669"/>
    <property type="project" value="InterPro"/>
</dbReference>
<comment type="subcellular location">
    <subcellularLocation>
        <location evidence="2">Membrane</location>
    </subcellularLocation>
</comment>
<dbReference type="PRINTS" id="PR00385">
    <property type="entry name" value="P450"/>
</dbReference>
<evidence type="ECO:0000313" key="12">
    <source>
        <dbReference type="EMBL" id="KAK1373677.1"/>
    </source>
</evidence>
<keyword evidence="8 11" id="KW-0408">Iron</keyword>
<dbReference type="PANTHER" id="PTHR47947">
    <property type="entry name" value="CYTOCHROME P450 82C3-RELATED"/>
    <property type="match status" value="1"/>
</dbReference>
<keyword evidence="10" id="KW-0472">Membrane</keyword>
<keyword evidence="3 11" id="KW-0349">Heme</keyword>
<dbReference type="InterPro" id="IPR002401">
    <property type="entry name" value="Cyt_P450_E_grp-I"/>
</dbReference>
<evidence type="ECO:0000256" key="5">
    <source>
        <dbReference type="ARBA" id="ARBA00022723"/>
    </source>
</evidence>
<evidence type="ECO:0000256" key="11">
    <source>
        <dbReference type="PIRSR" id="PIRSR602401-1"/>
    </source>
</evidence>
<dbReference type="PANTHER" id="PTHR47947:SF26">
    <property type="entry name" value="CYTOCHROME P450"/>
    <property type="match status" value="1"/>
</dbReference>
<dbReference type="PRINTS" id="PR00463">
    <property type="entry name" value="EP450I"/>
</dbReference>
<evidence type="ECO:0000256" key="10">
    <source>
        <dbReference type="ARBA" id="ARBA00023136"/>
    </source>
</evidence>
<reference evidence="12" key="1">
    <citation type="submission" date="2023-02" db="EMBL/GenBank/DDBJ databases">
        <title>Genome of toxic invasive species Heracleum sosnowskyi carries increased number of genes despite the absence of recent whole-genome duplications.</title>
        <authorList>
            <person name="Schelkunov M."/>
            <person name="Shtratnikova V."/>
            <person name="Makarenko M."/>
            <person name="Klepikova A."/>
            <person name="Omelchenko D."/>
            <person name="Novikova G."/>
            <person name="Obukhova E."/>
            <person name="Bogdanov V."/>
            <person name="Penin A."/>
            <person name="Logacheva M."/>
        </authorList>
    </citation>
    <scope>NUCLEOTIDE SEQUENCE</scope>
    <source>
        <strain evidence="12">Hsosn_3</strain>
        <tissue evidence="12">Leaf</tissue>
    </source>
</reference>
<evidence type="ECO:0000256" key="6">
    <source>
        <dbReference type="ARBA" id="ARBA00022989"/>
    </source>
</evidence>
<keyword evidence="9" id="KW-0503">Monooxygenase</keyword>
<evidence type="ECO:0000256" key="2">
    <source>
        <dbReference type="ARBA" id="ARBA00004370"/>
    </source>
</evidence>
<feature type="binding site" description="axial binding residue" evidence="11">
    <location>
        <position position="144"/>
    </location>
    <ligand>
        <name>heme</name>
        <dbReference type="ChEBI" id="CHEBI:30413"/>
    </ligand>
    <ligandPart>
        <name>Fe</name>
        <dbReference type="ChEBI" id="CHEBI:18248"/>
    </ligandPart>
</feature>
<evidence type="ECO:0000256" key="9">
    <source>
        <dbReference type="ARBA" id="ARBA00023033"/>
    </source>
</evidence>
<comment type="cofactor">
    <cofactor evidence="1 11">
        <name>heme</name>
        <dbReference type="ChEBI" id="CHEBI:30413"/>
    </cofactor>
</comment>
<organism evidence="12 13">
    <name type="scientific">Heracleum sosnowskyi</name>
    <dbReference type="NCBI Taxonomy" id="360622"/>
    <lineage>
        <taxon>Eukaryota</taxon>
        <taxon>Viridiplantae</taxon>
        <taxon>Streptophyta</taxon>
        <taxon>Embryophyta</taxon>
        <taxon>Tracheophyta</taxon>
        <taxon>Spermatophyta</taxon>
        <taxon>Magnoliopsida</taxon>
        <taxon>eudicotyledons</taxon>
        <taxon>Gunneridae</taxon>
        <taxon>Pentapetalae</taxon>
        <taxon>asterids</taxon>
        <taxon>campanulids</taxon>
        <taxon>Apiales</taxon>
        <taxon>Apiaceae</taxon>
        <taxon>Apioideae</taxon>
        <taxon>apioid superclade</taxon>
        <taxon>Tordylieae</taxon>
        <taxon>Tordyliinae</taxon>
        <taxon>Heracleum</taxon>
    </lineage>
</organism>
<reference evidence="12" key="2">
    <citation type="submission" date="2023-05" db="EMBL/GenBank/DDBJ databases">
        <authorList>
            <person name="Schelkunov M.I."/>
        </authorList>
    </citation>
    <scope>NUCLEOTIDE SEQUENCE</scope>
    <source>
        <strain evidence="12">Hsosn_3</strain>
        <tissue evidence="12">Leaf</tissue>
    </source>
</reference>
<dbReference type="EMBL" id="JAUIZM010000007">
    <property type="protein sequence ID" value="KAK1373677.1"/>
    <property type="molecule type" value="Genomic_DNA"/>
</dbReference>
<dbReference type="GO" id="GO:0016020">
    <property type="term" value="C:membrane"/>
    <property type="evidence" value="ECO:0007669"/>
    <property type="project" value="UniProtKB-SubCell"/>
</dbReference>